<proteinExistence type="predicted"/>
<dbReference type="EMBL" id="BPLQ01006296">
    <property type="protein sequence ID" value="GIY21391.1"/>
    <property type="molecule type" value="Genomic_DNA"/>
</dbReference>
<dbReference type="Proteomes" id="UP001054837">
    <property type="component" value="Unassembled WGS sequence"/>
</dbReference>
<comment type="caution">
    <text evidence="1">The sequence shown here is derived from an EMBL/GenBank/DDBJ whole genome shotgun (WGS) entry which is preliminary data.</text>
</comment>
<protein>
    <submittedName>
        <fullName evidence="1">Uncharacterized protein</fullName>
    </submittedName>
</protein>
<sequence length="97" mass="11216">MPPEPVSPRQFTGPQGYIFQCPESDISPVFLEHRGIGQKGKWFNDSRVSFVEFAEISFVGMSNGTWNDTSKIKGDCKWREDYFRTIISKYIDCLLEK</sequence>
<keyword evidence="2" id="KW-1185">Reference proteome</keyword>
<organism evidence="1 2">
    <name type="scientific">Caerostris darwini</name>
    <dbReference type="NCBI Taxonomy" id="1538125"/>
    <lineage>
        <taxon>Eukaryota</taxon>
        <taxon>Metazoa</taxon>
        <taxon>Ecdysozoa</taxon>
        <taxon>Arthropoda</taxon>
        <taxon>Chelicerata</taxon>
        <taxon>Arachnida</taxon>
        <taxon>Araneae</taxon>
        <taxon>Araneomorphae</taxon>
        <taxon>Entelegynae</taxon>
        <taxon>Araneoidea</taxon>
        <taxon>Araneidae</taxon>
        <taxon>Caerostris</taxon>
    </lineage>
</organism>
<dbReference type="AlphaFoldDB" id="A0AAV4RKH2"/>
<name>A0AAV4RKH2_9ARAC</name>
<evidence type="ECO:0000313" key="1">
    <source>
        <dbReference type="EMBL" id="GIY21391.1"/>
    </source>
</evidence>
<reference evidence="1 2" key="1">
    <citation type="submission" date="2021-06" db="EMBL/GenBank/DDBJ databases">
        <title>Caerostris darwini draft genome.</title>
        <authorList>
            <person name="Kono N."/>
            <person name="Arakawa K."/>
        </authorList>
    </citation>
    <scope>NUCLEOTIDE SEQUENCE [LARGE SCALE GENOMIC DNA]</scope>
</reference>
<gene>
    <name evidence="1" type="ORF">CDAR_202181</name>
</gene>
<evidence type="ECO:0000313" key="2">
    <source>
        <dbReference type="Proteomes" id="UP001054837"/>
    </source>
</evidence>
<accession>A0AAV4RKH2</accession>